<dbReference type="Pfam" id="PF01784">
    <property type="entry name" value="DUF34_NIF3"/>
    <property type="match status" value="1"/>
</dbReference>
<feature type="binding site" evidence="4">
    <location>
        <position position="226"/>
    </location>
    <ligand>
        <name>a divalent metal cation</name>
        <dbReference type="ChEBI" id="CHEBI:60240"/>
        <label>1</label>
    </ligand>
</feature>
<sequence>MLKKYTVKSLTNILKELFPLNLAEDWDKVGIQIGSPRKVVKNVLVVLDVTKYSIDYAIKNKVDLIVTFHPFLFNDSDFEKHPKQPWKKKIHERLINSGVSIYSMHTSFDKEWKGMPLAMSRKLGLENYSKPIKGLDHGLIFNWNKTLGQLMQHFKETFDLNATLSNIEKKRTKIKKFALLPGSGSCEDIQLAFANNKIDLLVTSDIKWSDWITIDEEGLKVMEVSHVIEKVFIDHIANYLREMTKDIKILSFQPKIIIKHS</sequence>
<dbReference type="Proteomes" id="UP000294192">
    <property type="component" value="Unassembled WGS sequence"/>
</dbReference>
<dbReference type="OrthoDB" id="9792792at2"/>
<dbReference type="InterPro" id="IPR036069">
    <property type="entry name" value="DUF34/NIF3_sf"/>
</dbReference>
<accession>A0A4R0XNN6</accession>
<proteinExistence type="inferred from homology"/>
<dbReference type="GO" id="GO:0046872">
    <property type="term" value="F:metal ion binding"/>
    <property type="evidence" value="ECO:0007669"/>
    <property type="project" value="UniProtKB-KW"/>
</dbReference>
<evidence type="ECO:0000256" key="4">
    <source>
        <dbReference type="PIRSR" id="PIRSR602678-1"/>
    </source>
</evidence>
<name>A0A4R0XNN6_9MOLU</name>
<dbReference type="GO" id="GO:0005737">
    <property type="term" value="C:cytoplasm"/>
    <property type="evidence" value="ECO:0007669"/>
    <property type="project" value="TreeGrafter"/>
</dbReference>
<evidence type="ECO:0000256" key="1">
    <source>
        <dbReference type="ARBA" id="ARBA00006964"/>
    </source>
</evidence>
<feature type="binding site" evidence="4">
    <location>
        <position position="69"/>
    </location>
    <ligand>
        <name>a divalent metal cation</name>
        <dbReference type="ChEBI" id="CHEBI:60240"/>
        <label>1</label>
    </ligand>
</feature>
<reference evidence="5 6" key="1">
    <citation type="submission" date="2018-02" db="EMBL/GenBank/DDBJ databases">
        <title>Mycoplasma marinum and Mycoplasma todarodis sp. nov., moderately halophilic and psychrotolerant mycoplasmas isolated from cephalopods.</title>
        <authorList>
            <person name="Viver T."/>
        </authorList>
    </citation>
    <scope>NUCLEOTIDE SEQUENCE [LARGE SCALE GENOMIC DNA]</scope>
    <source>
        <strain evidence="5 6">PE</strain>
    </source>
</reference>
<dbReference type="PANTHER" id="PTHR13799">
    <property type="entry name" value="NGG1 INTERACTING FACTOR 3"/>
    <property type="match status" value="1"/>
</dbReference>
<gene>
    <name evidence="5" type="ORF">C4B24_02860</name>
</gene>
<dbReference type="PANTHER" id="PTHR13799:SF14">
    <property type="entry name" value="GTP CYCLOHYDROLASE 1 TYPE 2 HOMOLOG"/>
    <property type="match status" value="1"/>
</dbReference>
<dbReference type="FunFam" id="3.40.1390.30:FF:000001">
    <property type="entry name" value="GTP cyclohydrolase 1 type 2"/>
    <property type="match status" value="1"/>
</dbReference>
<dbReference type="InterPro" id="IPR002678">
    <property type="entry name" value="DUF34/NIF3"/>
</dbReference>
<evidence type="ECO:0000256" key="2">
    <source>
        <dbReference type="ARBA" id="ARBA00022112"/>
    </source>
</evidence>
<dbReference type="EMBL" id="PSZO01000012">
    <property type="protein sequence ID" value="TCG11112.1"/>
    <property type="molecule type" value="Genomic_DNA"/>
</dbReference>
<evidence type="ECO:0000313" key="6">
    <source>
        <dbReference type="Proteomes" id="UP000294192"/>
    </source>
</evidence>
<comment type="caution">
    <text evidence="5">The sequence shown here is derived from an EMBL/GenBank/DDBJ whole genome shotgun (WGS) entry which is preliminary data.</text>
</comment>
<comment type="similarity">
    <text evidence="1">Belongs to the GTP cyclohydrolase I type 2/NIF3 family.</text>
</comment>
<evidence type="ECO:0000256" key="3">
    <source>
        <dbReference type="ARBA" id="ARBA00022723"/>
    </source>
</evidence>
<dbReference type="AlphaFoldDB" id="A0A4R0XNN6"/>
<dbReference type="RefSeq" id="WP_131599152.1">
    <property type="nucleotide sequence ID" value="NZ_CBDBYK010000014.1"/>
</dbReference>
<dbReference type="Gene3D" id="3.40.1390.30">
    <property type="entry name" value="NIF3 (NGG1p interacting factor 3)-like"/>
    <property type="match status" value="1"/>
</dbReference>
<protein>
    <recommendedName>
        <fullName evidence="2">GTP cyclohydrolase 1 type 2 homolog</fullName>
    </recommendedName>
</protein>
<evidence type="ECO:0000313" key="5">
    <source>
        <dbReference type="EMBL" id="TCG11112.1"/>
    </source>
</evidence>
<keyword evidence="3 4" id="KW-0479">Metal-binding</keyword>
<feature type="binding site" evidence="4">
    <location>
        <position position="109"/>
    </location>
    <ligand>
        <name>a divalent metal cation</name>
        <dbReference type="ChEBI" id="CHEBI:60240"/>
        <label>1</label>
    </ligand>
</feature>
<keyword evidence="6" id="KW-1185">Reference proteome</keyword>
<feature type="binding site" evidence="4">
    <location>
        <position position="229"/>
    </location>
    <ligand>
        <name>a divalent metal cation</name>
        <dbReference type="ChEBI" id="CHEBI:60240"/>
        <label>1</label>
    </ligand>
</feature>
<organism evidence="5 6">
    <name type="scientific">Mycoplasma marinum</name>
    <dbReference type="NCBI Taxonomy" id="1937190"/>
    <lineage>
        <taxon>Bacteria</taxon>
        <taxon>Bacillati</taxon>
        <taxon>Mycoplasmatota</taxon>
        <taxon>Mollicutes</taxon>
        <taxon>Mycoplasmataceae</taxon>
        <taxon>Mycoplasma</taxon>
    </lineage>
</organism>
<dbReference type="SUPFAM" id="SSF102705">
    <property type="entry name" value="NIF3 (NGG1p interacting factor 3)-like"/>
    <property type="match status" value="1"/>
</dbReference>